<organism evidence="2 3">
    <name type="scientific">Kineosporia babensis</name>
    <dbReference type="NCBI Taxonomy" id="499548"/>
    <lineage>
        <taxon>Bacteria</taxon>
        <taxon>Bacillati</taxon>
        <taxon>Actinomycetota</taxon>
        <taxon>Actinomycetes</taxon>
        <taxon>Kineosporiales</taxon>
        <taxon>Kineosporiaceae</taxon>
        <taxon>Kineosporia</taxon>
    </lineage>
</organism>
<dbReference type="InterPro" id="IPR010667">
    <property type="entry name" value="Phage_T4_Gp19"/>
</dbReference>
<sequence>MGATEVVADTTLLSNNFFLDIEGSPISMLTAVSGLEISVEVTDTQQGLKDGKITSTRLPGNQKSGGTLTLNRLAPTDSGADGLWKWFQEIVEKGALNTSRKSGSVVLYSTDGKELARYNFEKGWPSKIELAGLDVSSGEPLKETILLEFDLLKRTK</sequence>
<evidence type="ECO:0000256" key="1">
    <source>
        <dbReference type="SAM" id="MobiDB-lite"/>
    </source>
</evidence>
<dbReference type="GO" id="GO:0005198">
    <property type="term" value="F:structural molecule activity"/>
    <property type="evidence" value="ECO:0007669"/>
    <property type="project" value="InterPro"/>
</dbReference>
<feature type="region of interest" description="Disordered" evidence="1">
    <location>
        <begin position="50"/>
        <end position="71"/>
    </location>
</feature>
<evidence type="ECO:0000313" key="3">
    <source>
        <dbReference type="Proteomes" id="UP001138997"/>
    </source>
</evidence>
<reference evidence="2" key="1">
    <citation type="submission" date="2021-11" db="EMBL/GenBank/DDBJ databases">
        <title>Streptomyces corallinus and Kineosporia corallina sp. nov., two new coral-derived marine actinobacteria.</title>
        <authorList>
            <person name="Buangrab K."/>
            <person name="Sutthacheep M."/>
            <person name="Yeemin T."/>
            <person name="Harunari E."/>
            <person name="Igarashi Y."/>
            <person name="Sripreechasak P."/>
            <person name="Kanchanasin P."/>
            <person name="Tanasupawat S."/>
            <person name="Phongsopitanun W."/>
        </authorList>
    </citation>
    <scope>NUCLEOTIDE SEQUENCE</scope>
    <source>
        <strain evidence="2">JCM 31032</strain>
    </source>
</reference>
<dbReference type="InterPro" id="IPR011747">
    <property type="entry name" value="CHP02241"/>
</dbReference>
<dbReference type="EMBL" id="JAJOMB010000003">
    <property type="protein sequence ID" value="MCD5310428.1"/>
    <property type="molecule type" value="Genomic_DNA"/>
</dbReference>
<dbReference type="AlphaFoldDB" id="A0A9X1NCB7"/>
<gene>
    <name evidence="2" type="ORF">LR394_05945</name>
</gene>
<name>A0A9X1NCB7_9ACTN</name>
<evidence type="ECO:0000313" key="2">
    <source>
        <dbReference type="EMBL" id="MCD5310428.1"/>
    </source>
</evidence>
<keyword evidence="3" id="KW-1185">Reference proteome</keyword>
<dbReference type="PANTHER" id="PTHR38009">
    <property type="entry name" value="CONSERVED HYPOTHETICAL PHAGE TAIL PROTEIN"/>
    <property type="match status" value="1"/>
</dbReference>
<feature type="compositionally biased region" description="Polar residues" evidence="1">
    <location>
        <begin position="50"/>
        <end position="70"/>
    </location>
</feature>
<comment type="caution">
    <text evidence="2">The sequence shown here is derived from an EMBL/GenBank/DDBJ whole genome shotgun (WGS) entry which is preliminary data.</text>
</comment>
<protein>
    <submittedName>
        <fullName evidence="2">Phage tail protein</fullName>
    </submittedName>
</protein>
<accession>A0A9X1NCB7</accession>
<dbReference type="PANTHER" id="PTHR38009:SF1">
    <property type="entry name" value="CONSERVED HYPOTHETICAL PHAGE TAIL PROTEIN"/>
    <property type="match status" value="1"/>
</dbReference>
<dbReference type="RefSeq" id="WP_231439358.1">
    <property type="nucleotide sequence ID" value="NZ_JAJOMB010000003.1"/>
</dbReference>
<proteinExistence type="predicted"/>
<dbReference type="Proteomes" id="UP001138997">
    <property type="component" value="Unassembled WGS sequence"/>
</dbReference>
<dbReference type="Pfam" id="PF06841">
    <property type="entry name" value="Phage_T4_gp19"/>
    <property type="match status" value="1"/>
</dbReference>